<gene>
    <name evidence="2" type="ORF">ABZ921_21865</name>
</gene>
<evidence type="ECO:0008006" key="4">
    <source>
        <dbReference type="Google" id="ProtNLM"/>
    </source>
</evidence>
<comment type="caution">
    <text evidence="2">The sequence shown here is derived from an EMBL/GenBank/DDBJ whole genome shotgun (WGS) entry which is preliminary data.</text>
</comment>
<keyword evidence="3" id="KW-1185">Reference proteome</keyword>
<sequence length="180" mass="19481">MAEPEEVTPGRVLLVEYEQLKAEQKSRITLRDNLIYAMLAATAAVIAATIPSASRTGLLLLLPPLSVLLGWTYLVNDEKISAIGQYIRTELTRHLTEVVGGDGVLGWESAHRQDQRRGSRKKLQLAVDLLAFCVSPAAALTVFWIHGHLTGLLITVSLVESAALVGLGIQIALYADLGRS</sequence>
<dbReference type="RefSeq" id="WP_359351594.1">
    <property type="nucleotide sequence ID" value="NZ_JBEYXV010000011.1"/>
</dbReference>
<feature type="transmembrane region" description="Helical" evidence="1">
    <location>
        <begin position="57"/>
        <end position="75"/>
    </location>
</feature>
<evidence type="ECO:0000256" key="1">
    <source>
        <dbReference type="SAM" id="Phobius"/>
    </source>
</evidence>
<feature type="transmembrane region" description="Helical" evidence="1">
    <location>
        <begin position="125"/>
        <end position="146"/>
    </location>
</feature>
<feature type="transmembrane region" description="Helical" evidence="1">
    <location>
        <begin position="152"/>
        <end position="175"/>
    </location>
</feature>
<keyword evidence="1" id="KW-0812">Transmembrane</keyword>
<keyword evidence="1" id="KW-0472">Membrane</keyword>
<feature type="transmembrane region" description="Helical" evidence="1">
    <location>
        <begin position="34"/>
        <end position="51"/>
    </location>
</feature>
<evidence type="ECO:0000313" key="2">
    <source>
        <dbReference type="EMBL" id="MEU6823289.1"/>
    </source>
</evidence>
<organism evidence="2 3">
    <name type="scientific">Streptomyces atriruber</name>
    <dbReference type="NCBI Taxonomy" id="545121"/>
    <lineage>
        <taxon>Bacteria</taxon>
        <taxon>Bacillati</taxon>
        <taxon>Actinomycetota</taxon>
        <taxon>Actinomycetes</taxon>
        <taxon>Kitasatosporales</taxon>
        <taxon>Streptomycetaceae</taxon>
        <taxon>Streptomyces</taxon>
    </lineage>
</organism>
<dbReference type="Proteomes" id="UP001551176">
    <property type="component" value="Unassembled WGS sequence"/>
</dbReference>
<proteinExistence type="predicted"/>
<reference evidence="2 3" key="1">
    <citation type="submission" date="2024-06" db="EMBL/GenBank/DDBJ databases">
        <title>The Natural Products Discovery Center: Release of the First 8490 Sequenced Strains for Exploring Actinobacteria Biosynthetic Diversity.</title>
        <authorList>
            <person name="Kalkreuter E."/>
            <person name="Kautsar S.A."/>
            <person name="Yang D."/>
            <person name="Bader C.D."/>
            <person name="Teijaro C.N."/>
            <person name="Fluegel L."/>
            <person name="Davis C.M."/>
            <person name="Simpson J.R."/>
            <person name="Lauterbach L."/>
            <person name="Steele A.D."/>
            <person name="Gui C."/>
            <person name="Meng S."/>
            <person name="Li G."/>
            <person name="Viehrig K."/>
            <person name="Ye F."/>
            <person name="Su P."/>
            <person name="Kiefer A.F."/>
            <person name="Nichols A."/>
            <person name="Cepeda A.J."/>
            <person name="Yan W."/>
            <person name="Fan B."/>
            <person name="Jiang Y."/>
            <person name="Adhikari A."/>
            <person name="Zheng C.-J."/>
            <person name="Schuster L."/>
            <person name="Cowan T.M."/>
            <person name="Smanski M.J."/>
            <person name="Chevrette M.G."/>
            <person name="De Carvalho L.P.S."/>
            <person name="Shen B."/>
        </authorList>
    </citation>
    <scope>NUCLEOTIDE SEQUENCE [LARGE SCALE GENOMIC DNA]</scope>
    <source>
        <strain evidence="2 3">NPDC046838</strain>
    </source>
</reference>
<evidence type="ECO:0000313" key="3">
    <source>
        <dbReference type="Proteomes" id="UP001551176"/>
    </source>
</evidence>
<protein>
    <recommendedName>
        <fullName evidence="4">Integral membrane protein</fullName>
    </recommendedName>
</protein>
<name>A0ABV3BQJ1_9ACTN</name>
<dbReference type="EMBL" id="JBEYXV010000011">
    <property type="protein sequence ID" value="MEU6823289.1"/>
    <property type="molecule type" value="Genomic_DNA"/>
</dbReference>
<keyword evidence="1" id="KW-1133">Transmembrane helix</keyword>
<accession>A0ABV3BQJ1</accession>